<dbReference type="InterPro" id="IPR002397">
    <property type="entry name" value="Cyt_P450_B"/>
</dbReference>
<proteinExistence type="inferred from homology"/>
<keyword evidence="2 7" id="KW-0349">Heme</keyword>
<keyword evidence="4 7" id="KW-0560">Oxidoreductase</keyword>
<organism evidence="8 9">
    <name type="scientific">Rhodococcus wratislaviensis</name>
    <name type="common">Tsukamurella wratislaviensis</name>
    <dbReference type="NCBI Taxonomy" id="44752"/>
    <lineage>
        <taxon>Bacteria</taxon>
        <taxon>Bacillati</taxon>
        <taxon>Actinomycetota</taxon>
        <taxon>Actinomycetes</taxon>
        <taxon>Mycobacteriales</taxon>
        <taxon>Nocardiaceae</taxon>
        <taxon>Rhodococcus</taxon>
    </lineage>
</organism>
<dbReference type="InterPro" id="IPR017972">
    <property type="entry name" value="Cyt_P450_CS"/>
</dbReference>
<dbReference type="OrthoDB" id="502624at2"/>
<comment type="similarity">
    <text evidence="1 7">Belongs to the cytochrome P450 family.</text>
</comment>
<evidence type="ECO:0000256" key="1">
    <source>
        <dbReference type="ARBA" id="ARBA00010617"/>
    </source>
</evidence>
<evidence type="ECO:0000256" key="4">
    <source>
        <dbReference type="ARBA" id="ARBA00023002"/>
    </source>
</evidence>
<dbReference type="AlphaFoldDB" id="A0A402CDC7"/>
<sequence>MGAKGELFESVESLEVSAAFTSPEIETTAADVMPICYRTSSNGHRSRTRETIAPSFNPKERSVDVKSIDSFSDPDVQRCPYPLIEKMHQDAPVFLDPVTGFYVVVGFADIAHVNQRTDLFSNQTSIILGVGAETPEIKELYGTEGFPRMHTLVTNDPPSHTMYRAIVDKVFTTSFVRTLEPYFRDLADDLIDGFASKGAADLLRDYCNRLPVYVIADQLGAGREHWEDFKKWSDTVIEMINPKLSEEERLTLCKKHVEMQKFIEKMRVAYSAKPQEGTLLSRLAHAEVDGRLLTPTEFNNIAEIMIVAGNETTASTFAHCFVELVRNPTLREKLEADQSLIPNFIEEMLRLHAPSPHFYREVLDDTELSGVPIPKGSIVMLSYLAGNYDPEKFPDPREIDLDRKPIRNHLGFGRGIHFCVGHQLARAELRIGIERLLDRLKDLRFDPEFPEPALAALFHIHTVDQLMVRFTPEDVRD</sequence>
<evidence type="ECO:0000313" key="8">
    <source>
        <dbReference type="EMBL" id="GCE41599.1"/>
    </source>
</evidence>
<dbReference type="Gene3D" id="1.10.630.10">
    <property type="entry name" value="Cytochrome P450"/>
    <property type="match status" value="1"/>
</dbReference>
<keyword evidence="3 7" id="KW-0479">Metal-binding</keyword>
<dbReference type="Proteomes" id="UP000287519">
    <property type="component" value="Unassembled WGS sequence"/>
</dbReference>
<dbReference type="PROSITE" id="PS00086">
    <property type="entry name" value="CYTOCHROME_P450"/>
    <property type="match status" value="1"/>
</dbReference>
<evidence type="ECO:0000256" key="6">
    <source>
        <dbReference type="ARBA" id="ARBA00023033"/>
    </source>
</evidence>
<evidence type="ECO:0000313" key="9">
    <source>
        <dbReference type="Proteomes" id="UP000287519"/>
    </source>
</evidence>
<keyword evidence="9" id="KW-1185">Reference proteome</keyword>
<dbReference type="GO" id="GO:0005506">
    <property type="term" value="F:iron ion binding"/>
    <property type="evidence" value="ECO:0007669"/>
    <property type="project" value="InterPro"/>
</dbReference>
<keyword evidence="6 7" id="KW-0503">Monooxygenase</keyword>
<evidence type="ECO:0000256" key="7">
    <source>
        <dbReference type="RuleBase" id="RU000461"/>
    </source>
</evidence>
<name>A0A402CDC7_RHOWR</name>
<evidence type="ECO:0000256" key="2">
    <source>
        <dbReference type="ARBA" id="ARBA00022617"/>
    </source>
</evidence>
<dbReference type="PRINTS" id="PR00385">
    <property type="entry name" value="P450"/>
</dbReference>
<dbReference type="GO" id="GO:0004497">
    <property type="term" value="F:monooxygenase activity"/>
    <property type="evidence" value="ECO:0007669"/>
    <property type="project" value="UniProtKB-KW"/>
</dbReference>
<dbReference type="EMBL" id="BHYM01000045">
    <property type="protein sequence ID" value="GCE41599.1"/>
    <property type="molecule type" value="Genomic_DNA"/>
</dbReference>
<accession>A0A402CDC7</accession>
<gene>
    <name evidence="8" type="ORF">Rhow_005258</name>
</gene>
<evidence type="ECO:0000256" key="3">
    <source>
        <dbReference type="ARBA" id="ARBA00022723"/>
    </source>
</evidence>
<dbReference type="Pfam" id="PF00067">
    <property type="entry name" value="p450"/>
    <property type="match status" value="1"/>
</dbReference>
<dbReference type="PRINTS" id="PR00359">
    <property type="entry name" value="BP450"/>
</dbReference>
<dbReference type="PANTHER" id="PTHR46696:SF1">
    <property type="entry name" value="CYTOCHROME P450 YJIB-RELATED"/>
    <property type="match status" value="1"/>
</dbReference>
<dbReference type="SUPFAM" id="SSF48264">
    <property type="entry name" value="Cytochrome P450"/>
    <property type="match status" value="1"/>
</dbReference>
<dbReference type="InterPro" id="IPR001128">
    <property type="entry name" value="Cyt_P450"/>
</dbReference>
<dbReference type="GO" id="GO:0016705">
    <property type="term" value="F:oxidoreductase activity, acting on paired donors, with incorporation or reduction of molecular oxygen"/>
    <property type="evidence" value="ECO:0007669"/>
    <property type="project" value="InterPro"/>
</dbReference>
<protein>
    <submittedName>
        <fullName evidence="8">Putative cytochrome P450 hydroxylase</fullName>
    </submittedName>
</protein>
<dbReference type="PANTHER" id="PTHR46696">
    <property type="entry name" value="P450, PUTATIVE (EUROFUNG)-RELATED"/>
    <property type="match status" value="1"/>
</dbReference>
<reference evidence="8 9" key="1">
    <citation type="submission" date="2018-11" db="EMBL/GenBank/DDBJ databases">
        <title>Microbial catabolism of amino acid.</title>
        <authorList>
            <person name="Hibi M."/>
            <person name="Ogawa J."/>
        </authorList>
    </citation>
    <scope>NUCLEOTIDE SEQUENCE [LARGE SCALE GENOMIC DNA]</scope>
    <source>
        <strain evidence="8 9">C31-06</strain>
    </source>
</reference>
<evidence type="ECO:0000256" key="5">
    <source>
        <dbReference type="ARBA" id="ARBA00023004"/>
    </source>
</evidence>
<keyword evidence="5 7" id="KW-0408">Iron</keyword>
<dbReference type="InterPro" id="IPR036396">
    <property type="entry name" value="Cyt_P450_sf"/>
</dbReference>
<comment type="caution">
    <text evidence="8">The sequence shown here is derived from an EMBL/GenBank/DDBJ whole genome shotgun (WGS) entry which is preliminary data.</text>
</comment>
<dbReference type="GO" id="GO:0020037">
    <property type="term" value="F:heme binding"/>
    <property type="evidence" value="ECO:0007669"/>
    <property type="project" value="InterPro"/>
</dbReference>